<reference evidence="3" key="1">
    <citation type="submission" date="2015-11" db="EMBL/GenBank/DDBJ databases">
        <title>De novo transcriptome assembly of four potential Pierce s Disease insect vectors from Arizona vineyards.</title>
        <authorList>
            <person name="Tassone E.E."/>
        </authorList>
    </citation>
    <scope>NUCLEOTIDE SEQUENCE</scope>
</reference>
<evidence type="ECO:0008006" key="4">
    <source>
        <dbReference type="Google" id="ProtNLM"/>
    </source>
</evidence>
<evidence type="ECO:0000313" key="3">
    <source>
        <dbReference type="EMBL" id="JAT19879.1"/>
    </source>
</evidence>
<sequence length="592" mass="69193">MVQDRSKSNVGSFSTMDRATLIKRLKKEQNFKIVKPTVAAPKLVDKIFHRTRQPQSVYYFTSGRKVDPQVVAELRKKRSPYSFPPIPPVGVPHSVLQKLEKDKLREREKGLNAMEKPSRKMRQMEHLAERVYVPPSGKVKYPSKSLIIDDQYFAVVKGRPIKEKFSVKTYIQEVRETLLTKLRTGFLQDEAYLVDEQHRNEKKRIADLMELFKNYYASFKEFEAQDHEEWLLVRRTADEMAAETSDMRAELKQLMKELSQIRCNLYILEEKWRNCKLCQIFLHQISPLAWQEEHPLKDKDGKEITSINDMFDRYKLDTEGSVQSLNELIDIFQEDIAAEEHPPELYFTDPWQVRLVFREMELQHLSSLLIIESIRKPKDTMLQGLQSVKEYYDTEIKSIEDLLENAEKHIKQEEERAEMLEGVARDLLNTDIKFLVSSESTILSHVFVEHAYEECVATGDTDMTTIETLQALKLLYEDLMIKLDSLPCDIVKEAEAAVQSKNAIALDKAHQARRQVALLDNLTKSMKRALDKPFVRHGKPLMWRSKPPSPKHKVKHQSREYSQSELEHLIHFTDYCKYEDDNAVKLFFPLGT</sequence>
<dbReference type="AlphaFoldDB" id="A0A1B6L842"/>
<dbReference type="InterPro" id="IPR051147">
    <property type="entry name" value="CFAP_domain-containing"/>
</dbReference>
<protein>
    <recommendedName>
        <fullName evidence="4">DUF4200 domain-containing protein</fullName>
    </recommendedName>
</protein>
<gene>
    <name evidence="2" type="ORF">g.13941</name>
    <name evidence="3" type="ORF">g.13944</name>
</gene>
<feature type="coiled-coil region" evidence="1">
    <location>
        <begin position="396"/>
        <end position="430"/>
    </location>
</feature>
<evidence type="ECO:0000256" key="1">
    <source>
        <dbReference type="SAM" id="Coils"/>
    </source>
</evidence>
<keyword evidence="1" id="KW-0175">Coiled coil</keyword>
<accession>A0A1B6L842</accession>
<organism evidence="3">
    <name type="scientific">Graphocephala atropunctata</name>
    <dbReference type="NCBI Taxonomy" id="36148"/>
    <lineage>
        <taxon>Eukaryota</taxon>
        <taxon>Metazoa</taxon>
        <taxon>Ecdysozoa</taxon>
        <taxon>Arthropoda</taxon>
        <taxon>Hexapoda</taxon>
        <taxon>Insecta</taxon>
        <taxon>Pterygota</taxon>
        <taxon>Neoptera</taxon>
        <taxon>Paraneoptera</taxon>
        <taxon>Hemiptera</taxon>
        <taxon>Auchenorrhyncha</taxon>
        <taxon>Membracoidea</taxon>
        <taxon>Cicadellidae</taxon>
        <taxon>Cicadellinae</taxon>
        <taxon>Cicadellini</taxon>
        <taxon>Graphocephala</taxon>
    </lineage>
</organism>
<name>A0A1B6L842_9HEMI</name>
<dbReference type="PANTHER" id="PTHR21683:SF3">
    <property type="entry name" value="CILIA AND FLAGELLA ASSOCIATED PROTEIN 100"/>
    <property type="match status" value="1"/>
</dbReference>
<feature type="coiled-coil region" evidence="1">
    <location>
        <begin position="237"/>
        <end position="271"/>
    </location>
</feature>
<evidence type="ECO:0000313" key="2">
    <source>
        <dbReference type="EMBL" id="JAT15544.1"/>
    </source>
</evidence>
<dbReference type="PANTHER" id="PTHR21683">
    <property type="entry name" value="COILED-COIL DOMAIN-CONTAINING PROTEIN 42 LIKE-2-LIKE-RELATED"/>
    <property type="match status" value="1"/>
</dbReference>
<dbReference type="EMBL" id="GEBQ01024433">
    <property type="protein sequence ID" value="JAT15544.1"/>
    <property type="molecule type" value="Transcribed_RNA"/>
</dbReference>
<dbReference type="EMBL" id="GEBQ01020098">
    <property type="protein sequence ID" value="JAT19879.1"/>
    <property type="molecule type" value="Transcribed_RNA"/>
</dbReference>
<proteinExistence type="predicted"/>